<comment type="caution">
    <text evidence="6">The sequence shown here is derived from an EMBL/GenBank/DDBJ whole genome shotgun (WGS) entry which is preliminary data.</text>
</comment>
<keyword evidence="3" id="KW-0804">Transcription</keyword>
<dbReference type="Proteomes" id="UP000266841">
    <property type="component" value="Unassembled WGS sequence"/>
</dbReference>
<evidence type="ECO:0000256" key="5">
    <source>
        <dbReference type="SAM" id="MobiDB-lite"/>
    </source>
</evidence>
<evidence type="ECO:0000256" key="3">
    <source>
        <dbReference type="ARBA" id="ARBA00023163"/>
    </source>
</evidence>
<dbReference type="EMBL" id="AGNL01010317">
    <property type="protein sequence ID" value="EJK69243.1"/>
    <property type="molecule type" value="Genomic_DNA"/>
</dbReference>
<dbReference type="GO" id="GO:0006357">
    <property type="term" value="P:regulation of transcription by RNA polymerase II"/>
    <property type="evidence" value="ECO:0007669"/>
    <property type="project" value="InterPro"/>
</dbReference>
<dbReference type="InterPro" id="IPR009332">
    <property type="entry name" value="Med22"/>
</dbReference>
<dbReference type="GO" id="GO:0016592">
    <property type="term" value="C:mediator complex"/>
    <property type="evidence" value="ECO:0007669"/>
    <property type="project" value="InterPro"/>
</dbReference>
<dbReference type="AlphaFoldDB" id="K0SSG6"/>
<name>K0SSG6_THAOC</name>
<comment type="subcellular location">
    <subcellularLocation>
        <location evidence="1">Nucleus</location>
    </subcellularLocation>
</comment>
<evidence type="ECO:0008006" key="8">
    <source>
        <dbReference type="Google" id="ProtNLM"/>
    </source>
</evidence>
<organism evidence="6 7">
    <name type="scientific">Thalassiosira oceanica</name>
    <name type="common">Marine diatom</name>
    <dbReference type="NCBI Taxonomy" id="159749"/>
    <lineage>
        <taxon>Eukaryota</taxon>
        <taxon>Sar</taxon>
        <taxon>Stramenopiles</taxon>
        <taxon>Ochrophyta</taxon>
        <taxon>Bacillariophyta</taxon>
        <taxon>Coscinodiscophyceae</taxon>
        <taxon>Thalassiosirophycidae</taxon>
        <taxon>Thalassiosirales</taxon>
        <taxon>Thalassiosiraceae</taxon>
        <taxon>Thalassiosira</taxon>
    </lineage>
</organism>
<gene>
    <name evidence="6" type="ORF">THAOC_09513</name>
</gene>
<evidence type="ECO:0000256" key="2">
    <source>
        <dbReference type="ARBA" id="ARBA00023015"/>
    </source>
</evidence>
<dbReference type="OMA" id="ENICVAT"/>
<reference evidence="6 7" key="1">
    <citation type="journal article" date="2012" name="Genome Biol.">
        <title>Genome and low-iron response of an oceanic diatom adapted to chronic iron limitation.</title>
        <authorList>
            <person name="Lommer M."/>
            <person name="Specht M."/>
            <person name="Roy A.S."/>
            <person name="Kraemer L."/>
            <person name="Andreson R."/>
            <person name="Gutowska M.A."/>
            <person name="Wolf J."/>
            <person name="Bergner S.V."/>
            <person name="Schilhabel M.B."/>
            <person name="Klostermeier U.C."/>
            <person name="Beiko R.G."/>
            <person name="Rosenstiel P."/>
            <person name="Hippler M."/>
            <person name="Laroche J."/>
        </authorList>
    </citation>
    <scope>NUCLEOTIDE SEQUENCE [LARGE SCALE GENOMIC DNA]</scope>
    <source>
        <strain evidence="6 7">CCMP1005</strain>
    </source>
</reference>
<feature type="compositionally biased region" description="Polar residues" evidence="5">
    <location>
        <begin position="14"/>
        <end position="23"/>
    </location>
</feature>
<evidence type="ECO:0000313" key="7">
    <source>
        <dbReference type="Proteomes" id="UP000266841"/>
    </source>
</evidence>
<feature type="region of interest" description="Disordered" evidence="5">
    <location>
        <begin position="1"/>
        <end position="25"/>
    </location>
</feature>
<evidence type="ECO:0000256" key="1">
    <source>
        <dbReference type="ARBA" id="ARBA00004123"/>
    </source>
</evidence>
<accession>K0SSG6</accession>
<feature type="region of interest" description="Disordered" evidence="5">
    <location>
        <begin position="55"/>
        <end position="76"/>
    </location>
</feature>
<feature type="non-terminal residue" evidence="6">
    <location>
        <position position="1"/>
    </location>
</feature>
<keyword evidence="4" id="KW-0539">Nucleus</keyword>
<protein>
    <recommendedName>
        <fullName evidence="8">Mediator of RNA polymerase II transcription subunit 22</fullName>
    </recommendedName>
</protein>
<evidence type="ECO:0000256" key="4">
    <source>
        <dbReference type="ARBA" id="ARBA00023242"/>
    </source>
</evidence>
<dbReference type="OrthoDB" id="44785at2759"/>
<dbReference type="GO" id="GO:0003712">
    <property type="term" value="F:transcription coregulator activity"/>
    <property type="evidence" value="ECO:0007669"/>
    <property type="project" value="InterPro"/>
</dbReference>
<keyword evidence="2" id="KW-0805">Transcription regulation</keyword>
<dbReference type="eggNOG" id="ENOG502SRBU">
    <property type="taxonomic scope" value="Eukaryota"/>
</dbReference>
<dbReference type="Pfam" id="PF06179">
    <property type="entry name" value="Med22"/>
    <property type="match status" value="1"/>
</dbReference>
<sequence>CTALLTGGEDEQLRMSTGSSADRSASKAWKDSLNSTCNRLLTHYANLLKAASLDARDNSDPRSGGGLQTEADNPPPPLAENVEMSAVQAKLAAENICVATSNLLDLIRTLRLSVLLMDEEAIQGEEEEMALELCEQTIDAERDCLVLESKLMGIRDEEIQTKVK</sequence>
<proteinExistence type="predicted"/>
<keyword evidence="7" id="KW-1185">Reference proteome</keyword>
<evidence type="ECO:0000313" key="6">
    <source>
        <dbReference type="EMBL" id="EJK69243.1"/>
    </source>
</evidence>